<accession>A0A1A8W8F1</accession>
<name>A0A1A8W8F1_PLAOA</name>
<sequence length="315" mass="36883">MDNDLENEINEIPEFTFFDNLDDSNDLESKDIDEYINQCDDCLSGNSIKSYARKVVRNYIRYKQNMNTNSHGIYCRYLNHWLLKEKYRFKTNNFTQSNSWDKCIPLVWKKLEASHGNSGNKCIFDKENYPNAIVSMRRYLDKFCSIKEYLETTYLLNTDRDKCLFYNKKRDYYLKTILQHIASISSSTTFIKNYFKIHENCSFSNFDKTFPEIICPCDDTCMRDEQSEAEAEAKATCPLPERGPKPPVEASPEIAAEYATTNSSSTGIFLSSVITFLVTVFVFFTLYRFSPFGTWLYDRLKKEKYITKKHGGSNE</sequence>
<gene>
    <name evidence="2" type="ORF">POVCU2_0052260</name>
</gene>
<feature type="transmembrane region" description="Helical" evidence="1">
    <location>
        <begin position="268"/>
        <end position="289"/>
    </location>
</feature>
<dbReference type="EMBL" id="FLQU01000680">
    <property type="protein sequence ID" value="SBS89098.1"/>
    <property type="molecule type" value="Genomic_DNA"/>
</dbReference>
<reference evidence="3" key="1">
    <citation type="submission" date="2016-05" db="EMBL/GenBank/DDBJ databases">
        <authorList>
            <person name="Naeem Raeece"/>
        </authorList>
    </citation>
    <scope>NUCLEOTIDE SEQUENCE [LARGE SCALE GENOMIC DNA]</scope>
</reference>
<evidence type="ECO:0000313" key="3">
    <source>
        <dbReference type="Proteomes" id="UP000078560"/>
    </source>
</evidence>
<dbReference type="Proteomes" id="UP000078560">
    <property type="component" value="Unassembled WGS sequence"/>
</dbReference>
<organism evidence="2 3">
    <name type="scientific">Plasmodium ovale curtisi</name>
    <dbReference type="NCBI Taxonomy" id="864141"/>
    <lineage>
        <taxon>Eukaryota</taxon>
        <taxon>Sar</taxon>
        <taxon>Alveolata</taxon>
        <taxon>Apicomplexa</taxon>
        <taxon>Aconoidasida</taxon>
        <taxon>Haemosporida</taxon>
        <taxon>Plasmodiidae</taxon>
        <taxon>Plasmodium</taxon>
        <taxon>Plasmodium (Plasmodium)</taxon>
    </lineage>
</organism>
<evidence type="ECO:0000313" key="2">
    <source>
        <dbReference type="EMBL" id="SBS89098.1"/>
    </source>
</evidence>
<keyword evidence="1" id="KW-1133">Transmembrane helix</keyword>
<evidence type="ECO:0000256" key="1">
    <source>
        <dbReference type="SAM" id="Phobius"/>
    </source>
</evidence>
<keyword evidence="1" id="KW-0472">Membrane</keyword>
<proteinExistence type="predicted"/>
<protein>
    <submittedName>
        <fullName evidence="2">PIR Superfamily Protein</fullName>
    </submittedName>
</protein>
<keyword evidence="1" id="KW-0812">Transmembrane</keyword>
<dbReference type="AlphaFoldDB" id="A0A1A8W8F1"/>